<dbReference type="Pfam" id="PF22725">
    <property type="entry name" value="GFO_IDH_MocA_C3"/>
    <property type="match status" value="1"/>
</dbReference>
<dbReference type="RefSeq" id="WP_031589349.1">
    <property type="nucleotide sequence ID" value="NZ_JNKN01000018.1"/>
</dbReference>
<dbReference type="EMBL" id="JQBL01000014">
    <property type="protein sequence ID" value="KRN50110.1"/>
    <property type="molecule type" value="Genomic_DNA"/>
</dbReference>
<dbReference type="InterPro" id="IPR055170">
    <property type="entry name" value="GFO_IDH_MocA-like_dom"/>
</dbReference>
<dbReference type="PATRIC" id="fig|1410657.5.peg.488"/>
<feature type="domain" description="GFO/IDH/MocA-like oxidoreductase" evidence="2">
    <location>
        <begin position="137"/>
        <end position="245"/>
    </location>
</feature>
<dbReference type="GO" id="GO:0000166">
    <property type="term" value="F:nucleotide binding"/>
    <property type="evidence" value="ECO:0007669"/>
    <property type="project" value="InterPro"/>
</dbReference>
<dbReference type="Proteomes" id="UP000051841">
    <property type="component" value="Unassembled WGS sequence"/>
</dbReference>
<organism evidence="3 4">
    <name type="scientific">Kandleria vitulina DSM 20405</name>
    <dbReference type="NCBI Taxonomy" id="1410657"/>
    <lineage>
        <taxon>Bacteria</taxon>
        <taxon>Bacillati</taxon>
        <taxon>Bacillota</taxon>
        <taxon>Erysipelotrichia</taxon>
        <taxon>Erysipelotrichales</taxon>
        <taxon>Coprobacillaceae</taxon>
        <taxon>Kandleria</taxon>
    </lineage>
</organism>
<dbReference type="AlphaFoldDB" id="A0A0R2HCT7"/>
<comment type="caution">
    <text evidence="3">The sequence shown here is derived from an EMBL/GenBank/DDBJ whole genome shotgun (WGS) entry which is preliminary data.</text>
</comment>
<dbReference type="Gene3D" id="3.40.50.720">
    <property type="entry name" value="NAD(P)-binding Rossmann-like Domain"/>
    <property type="match status" value="1"/>
</dbReference>
<keyword evidence="4" id="KW-1185">Reference proteome</keyword>
<proteinExistence type="predicted"/>
<dbReference type="SUPFAM" id="SSF55347">
    <property type="entry name" value="Glyceraldehyde-3-phosphate dehydrogenase-like, C-terminal domain"/>
    <property type="match status" value="1"/>
</dbReference>
<dbReference type="InterPro" id="IPR036291">
    <property type="entry name" value="NAD(P)-bd_dom_sf"/>
</dbReference>
<name>A0A0R2HCT7_9FIRM</name>
<protein>
    <submittedName>
        <fullName evidence="3">Oxidoreductase</fullName>
    </submittedName>
</protein>
<dbReference type="Gene3D" id="3.30.360.10">
    <property type="entry name" value="Dihydrodipicolinate Reductase, domain 2"/>
    <property type="match status" value="1"/>
</dbReference>
<dbReference type="PANTHER" id="PTHR43054:SF1">
    <property type="entry name" value="SCYLLO-INOSITOL 2-DEHYDROGENASE (NADP(+)) IOLU"/>
    <property type="match status" value="1"/>
</dbReference>
<gene>
    <name evidence="3" type="ORF">IV49_GL000461</name>
</gene>
<evidence type="ECO:0000259" key="1">
    <source>
        <dbReference type="Pfam" id="PF01408"/>
    </source>
</evidence>
<evidence type="ECO:0000259" key="2">
    <source>
        <dbReference type="Pfam" id="PF22725"/>
    </source>
</evidence>
<accession>A0A0R2HCT7</accession>
<sequence length="324" mass="36990">MKLGILGTGMIVQEFLEIAPSLHLKKAFILSSERSLEKANKLMKVYHLDGVLTSYDDLLKEDIDTIYVGLPNHLHFSFALKALEANKHVIIEKPIVSNMRELNQLKEVAKKHNRIILEAVTLHRMPAYLDMKKQLDKLGDIRIVSLNYSQYSSRYDAFKKGEILPVFDVHKSGGALYDLNVYNLNFVIGLFGKPLSVDYHANLQRGIDTSGIFTMDYGSFKAVCIGSKDTGAPLMNTIQGEQGTIIIDTPVSRMRQYKIKHDVEEVRTFEEEHAMLYEFKQFKNIIENNDVEKANDYLEISTHVLWALEEGRRKAGIIFDADNY</sequence>
<feature type="domain" description="Gfo/Idh/MocA-like oxidoreductase N-terminal" evidence="1">
    <location>
        <begin position="2"/>
        <end position="116"/>
    </location>
</feature>
<reference evidence="3 4" key="1">
    <citation type="journal article" date="2015" name="Genome Announc.">
        <title>Expanding the biotechnology potential of lactobacilli through comparative genomics of 213 strains and associated genera.</title>
        <authorList>
            <person name="Sun Z."/>
            <person name="Harris H.M."/>
            <person name="McCann A."/>
            <person name="Guo C."/>
            <person name="Argimon S."/>
            <person name="Zhang W."/>
            <person name="Yang X."/>
            <person name="Jeffery I.B."/>
            <person name="Cooney J.C."/>
            <person name="Kagawa T.F."/>
            <person name="Liu W."/>
            <person name="Song Y."/>
            <person name="Salvetti E."/>
            <person name="Wrobel A."/>
            <person name="Rasinkangas P."/>
            <person name="Parkhill J."/>
            <person name="Rea M.C."/>
            <person name="O'Sullivan O."/>
            <person name="Ritari J."/>
            <person name="Douillard F.P."/>
            <person name="Paul Ross R."/>
            <person name="Yang R."/>
            <person name="Briner A.E."/>
            <person name="Felis G.E."/>
            <person name="de Vos W.M."/>
            <person name="Barrangou R."/>
            <person name="Klaenhammer T.R."/>
            <person name="Caufield P.W."/>
            <person name="Cui Y."/>
            <person name="Zhang H."/>
            <person name="O'Toole P.W."/>
        </authorList>
    </citation>
    <scope>NUCLEOTIDE SEQUENCE [LARGE SCALE GENOMIC DNA]</scope>
    <source>
        <strain evidence="3 4">DSM 20405</strain>
    </source>
</reference>
<dbReference type="SUPFAM" id="SSF51735">
    <property type="entry name" value="NAD(P)-binding Rossmann-fold domains"/>
    <property type="match status" value="1"/>
</dbReference>
<evidence type="ECO:0000313" key="3">
    <source>
        <dbReference type="EMBL" id="KRN50110.1"/>
    </source>
</evidence>
<dbReference type="InterPro" id="IPR000683">
    <property type="entry name" value="Gfo/Idh/MocA-like_OxRdtase_N"/>
</dbReference>
<evidence type="ECO:0000313" key="4">
    <source>
        <dbReference type="Proteomes" id="UP000051841"/>
    </source>
</evidence>
<dbReference type="Pfam" id="PF01408">
    <property type="entry name" value="GFO_IDH_MocA"/>
    <property type="match status" value="1"/>
</dbReference>
<dbReference type="PANTHER" id="PTHR43054">
    <property type="match status" value="1"/>
</dbReference>